<dbReference type="CDD" id="cd02440">
    <property type="entry name" value="AdoMet_MTases"/>
    <property type="match status" value="1"/>
</dbReference>
<dbReference type="PANTHER" id="PTHR14911">
    <property type="entry name" value="THUMP DOMAIN-CONTAINING"/>
    <property type="match status" value="1"/>
</dbReference>
<accession>A0A813KVE6</accession>
<dbReference type="Gene3D" id="3.40.50.150">
    <property type="entry name" value="Vaccinia Virus protein VP39"/>
    <property type="match status" value="1"/>
</dbReference>
<protein>
    <recommendedName>
        <fullName evidence="2">Ribosomal RNA large subunit methyltransferase K/L-like methyltransferase domain-containing protein</fullName>
    </recommendedName>
</protein>
<feature type="domain" description="Ribosomal RNA large subunit methyltransferase K/L-like methyltransferase" evidence="2">
    <location>
        <begin position="246"/>
        <end position="392"/>
    </location>
</feature>
<sequence length="490" mass="52723">MAHLALLPRPDVPALGNASLDKLVVRLCKGDSGEALRESLARLKAAPVVQAVLAFVTAATGLELQGGWQEREEQVVAESAAGSSEAVLDAEGRWAALQRNYSVIPTGVLDQLAWLVGSSTRWPMAEELLEASGVGTVRRFRASCVTRSRNDTGFDCMDLMKVVGGGALSAHSFGQDPRWKVDLKKYDVEVYGFLFHDSFVCGLLLGGQWRRNINEDKYSCSSVPFGERSSRPYTVGDHQPWFMPRLRPSTSMLLLLLAGLQPNETMLDPFGGCGTIAIEAAVHFDGVRAITSDNHQLVTCSAIKNCVLARPHLAVGSTVSAKDWDARNLVKVEDASVDRVVTDLPFGNKCRWDVAVGLPAALSEVARVLRPGGRAVFLMKGYRRLEALLFEADGTSQEDADCVEEVEDVEDDAEGADPSGPEAGAEAEPCTTNSFDAGTMEAMTAGGAEVLEGSASNQTVCIQGKFDLVERRPVAIGGYLCYAIVLLRKT</sequence>
<dbReference type="EMBL" id="CAJNNW010032161">
    <property type="protein sequence ID" value="CAE8711410.1"/>
    <property type="molecule type" value="Genomic_DNA"/>
</dbReference>
<dbReference type="SUPFAM" id="SSF53335">
    <property type="entry name" value="S-adenosyl-L-methionine-dependent methyltransferases"/>
    <property type="match status" value="1"/>
</dbReference>
<organism evidence="3 4">
    <name type="scientific">Polarella glacialis</name>
    <name type="common">Dinoflagellate</name>
    <dbReference type="NCBI Taxonomy" id="89957"/>
    <lineage>
        <taxon>Eukaryota</taxon>
        <taxon>Sar</taxon>
        <taxon>Alveolata</taxon>
        <taxon>Dinophyceae</taxon>
        <taxon>Suessiales</taxon>
        <taxon>Suessiaceae</taxon>
        <taxon>Polarella</taxon>
    </lineage>
</organism>
<evidence type="ECO:0000313" key="4">
    <source>
        <dbReference type="Proteomes" id="UP000626109"/>
    </source>
</evidence>
<dbReference type="InterPro" id="IPR000241">
    <property type="entry name" value="RlmKL-like_Mtase"/>
</dbReference>
<reference evidence="3" key="1">
    <citation type="submission" date="2021-02" db="EMBL/GenBank/DDBJ databases">
        <authorList>
            <person name="Dougan E. K."/>
            <person name="Rhodes N."/>
            <person name="Thang M."/>
            <person name="Chan C."/>
        </authorList>
    </citation>
    <scope>NUCLEOTIDE SEQUENCE</scope>
</reference>
<dbReference type="PANTHER" id="PTHR14911:SF13">
    <property type="entry name" value="TRNA (GUANINE(6)-N2)-METHYLTRANSFERASE THUMP3"/>
    <property type="match status" value="1"/>
</dbReference>
<proteinExistence type="predicted"/>
<comment type="caution">
    <text evidence="3">The sequence shown here is derived from an EMBL/GenBank/DDBJ whole genome shotgun (WGS) entry which is preliminary data.</text>
</comment>
<dbReference type="Proteomes" id="UP000626109">
    <property type="component" value="Unassembled WGS sequence"/>
</dbReference>
<feature type="region of interest" description="Disordered" evidence="1">
    <location>
        <begin position="408"/>
        <end position="429"/>
    </location>
</feature>
<gene>
    <name evidence="3" type="ORF">PGLA2088_LOCUS36454</name>
</gene>
<dbReference type="InterPro" id="IPR029063">
    <property type="entry name" value="SAM-dependent_MTases_sf"/>
</dbReference>
<dbReference type="Pfam" id="PF01170">
    <property type="entry name" value="UPF0020"/>
    <property type="match status" value="1"/>
</dbReference>
<dbReference type="GO" id="GO:0030488">
    <property type="term" value="P:tRNA methylation"/>
    <property type="evidence" value="ECO:0007669"/>
    <property type="project" value="TreeGrafter"/>
</dbReference>
<evidence type="ECO:0000256" key="1">
    <source>
        <dbReference type="SAM" id="MobiDB-lite"/>
    </source>
</evidence>
<dbReference type="GO" id="GO:0043527">
    <property type="term" value="C:tRNA methyltransferase complex"/>
    <property type="evidence" value="ECO:0007669"/>
    <property type="project" value="UniProtKB-ARBA"/>
</dbReference>
<evidence type="ECO:0000259" key="2">
    <source>
        <dbReference type="Pfam" id="PF01170"/>
    </source>
</evidence>
<evidence type="ECO:0000313" key="3">
    <source>
        <dbReference type="EMBL" id="CAE8711410.1"/>
    </source>
</evidence>
<dbReference type="GO" id="GO:0016423">
    <property type="term" value="F:tRNA (guanine) methyltransferase activity"/>
    <property type="evidence" value="ECO:0007669"/>
    <property type="project" value="TreeGrafter"/>
</dbReference>
<dbReference type="AlphaFoldDB" id="A0A813KVE6"/>
<name>A0A813KVE6_POLGL</name>